<comment type="similarity">
    <text evidence="2 9 10">Belongs to the RecF family.</text>
</comment>
<dbReference type="InterPro" id="IPR018078">
    <property type="entry name" value="DNA-binding_RecF_CS"/>
</dbReference>
<keyword evidence="9 10" id="KW-0234">DNA repair</keyword>
<gene>
    <name evidence="9" type="primary">recF</name>
    <name evidence="12" type="ORF">B0I00_1856</name>
</gene>
<dbReference type="GO" id="GO:0006302">
    <property type="term" value="P:double-strand break repair"/>
    <property type="evidence" value="ECO:0007669"/>
    <property type="project" value="TreeGrafter"/>
</dbReference>
<feature type="binding site" evidence="9">
    <location>
        <begin position="58"/>
        <end position="65"/>
    </location>
    <ligand>
        <name>ATP</name>
        <dbReference type="ChEBI" id="CHEBI:30616"/>
    </ligand>
</feature>
<keyword evidence="7 9" id="KW-0067">ATP-binding</keyword>
<dbReference type="Proteomes" id="UP000232587">
    <property type="component" value="Unassembled WGS sequence"/>
</dbReference>
<dbReference type="GO" id="GO:0003697">
    <property type="term" value="F:single-stranded DNA binding"/>
    <property type="evidence" value="ECO:0007669"/>
    <property type="project" value="UniProtKB-UniRule"/>
</dbReference>
<evidence type="ECO:0000313" key="13">
    <source>
        <dbReference type="Proteomes" id="UP000232587"/>
    </source>
</evidence>
<evidence type="ECO:0000256" key="4">
    <source>
        <dbReference type="ARBA" id="ARBA00022490"/>
    </source>
</evidence>
<evidence type="ECO:0000259" key="11">
    <source>
        <dbReference type="Pfam" id="PF02463"/>
    </source>
</evidence>
<evidence type="ECO:0000256" key="6">
    <source>
        <dbReference type="ARBA" id="ARBA00022741"/>
    </source>
</evidence>
<dbReference type="PANTHER" id="PTHR32182:SF0">
    <property type="entry name" value="DNA REPLICATION AND REPAIR PROTEIN RECF"/>
    <property type="match status" value="1"/>
</dbReference>
<protein>
    <recommendedName>
        <fullName evidence="3 9">DNA replication and repair protein RecF</fullName>
    </recommendedName>
</protein>
<feature type="domain" description="RecF/RecN/SMC N-terminal" evidence="11">
    <location>
        <begin position="31"/>
        <end position="355"/>
    </location>
</feature>
<proteinExistence type="inferred from homology"/>
<dbReference type="Gene3D" id="1.20.1050.90">
    <property type="entry name" value="RecF/RecN/SMC, N-terminal domain"/>
    <property type="match status" value="1"/>
</dbReference>
<evidence type="ECO:0000256" key="5">
    <source>
        <dbReference type="ARBA" id="ARBA00022705"/>
    </source>
</evidence>
<dbReference type="InterPro" id="IPR042174">
    <property type="entry name" value="RecF_2"/>
</dbReference>
<comment type="subcellular location">
    <subcellularLocation>
        <location evidence="1 9 10">Cytoplasm</location>
    </subcellularLocation>
</comment>
<keyword evidence="4 9" id="KW-0963">Cytoplasm</keyword>
<evidence type="ECO:0000313" key="12">
    <source>
        <dbReference type="EMBL" id="PKB19618.1"/>
    </source>
</evidence>
<dbReference type="GO" id="GO:0005737">
    <property type="term" value="C:cytoplasm"/>
    <property type="evidence" value="ECO:0007669"/>
    <property type="project" value="UniProtKB-SubCell"/>
</dbReference>
<evidence type="ECO:0000256" key="9">
    <source>
        <dbReference type="HAMAP-Rule" id="MF_00365"/>
    </source>
</evidence>
<dbReference type="PROSITE" id="PS00617">
    <property type="entry name" value="RECF_1"/>
    <property type="match status" value="1"/>
</dbReference>
<evidence type="ECO:0000256" key="7">
    <source>
        <dbReference type="ARBA" id="ARBA00022840"/>
    </source>
</evidence>
<dbReference type="Pfam" id="PF02463">
    <property type="entry name" value="SMC_N"/>
    <property type="match status" value="1"/>
</dbReference>
<name>A0A2N0HL55_9SPHN</name>
<dbReference type="InterPro" id="IPR027417">
    <property type="entry name" value="P-loop_NTPase"/>
</dbReference>
<reference evidence="12 13" key="1">
    <citation type="submission" date="2017-11" db="EMBL/GenBank/DDBJ databases">
        <title>Genomic Encyclopedia of Type Strains, Phase III (KMG-III): the genomes of soil and plant-associated and newly described type strains.</title>
        <authorList>
            <person name="Whitman W."/>
        </authorList>
    </citation>
    <scope>NUCLEOTIDE SEQUENCE [LARGE SCALE GENOMIC DNA]</scope>
    <source>
        <strain evidence="12 13">CGMCC 1.12274</strain>
    </source>
</reference>
<dbReference type="InterPro" id="IPR001238">
    <property type="entry name" value="DNA-binding_RecF"/>
</dbReference>
<keyword evidence="9 10" id="KW-0227">DNA damage</keyword>
<dbReference type="GO" id="GO:0000731">
    <property type="term" value="P:DNA synthesis involved in DNA repair"/>
    <property type="evidence" value="ECO:0007669"/>
    <property type="project" value="TreeGrafter"/>
</dbReference>
<evidence type="ECO:0000256" key="10">
    <source>
        <dbReference type="RuleBase" id="RU000578"/>
    </source>
</evidence>
<dbReference type="GO" id="GO:0009432">
    <property type="term" value="P:SOS response"/>
    <property type="evidence" value="ECO:0007669"/>
    <property type="project" value="UniProtKB-UniRule"/>
</dbReference>
<dbReference type="HAMAP" id="MF_00365">
    <property type="entry name" value="RecF"/>
    <property type="match status" value="1"/>
</dbReference>
<dbReference type="PANTHER" id="PTHR32182">
    <property type="entry name" value="DNA REPLICATION AND REPAIR PROTEIN RECF"/>
    <property type="match status" value="1"/>
</dbReference>
<dbReference type="PROSITE" id="PS00618">
    <property type="entry name" value="RECF_2"/>
    <property type="match status" value="1"/>
</dbReference>
<evidence type="ECO:0000256" key="1">
    <source>
        <dbReference type="ARBA" id="ARBA00004496"/>
    </source>
</evidence>
<evidence type="ECO:0000256" key="8">
    <source>
        <dbReference type="ARBA" id="ARBA00023125"/>
    </source>
</evidence>
<comment type="function">
    <text evidence="9 10">The RecF protein is involved in DNA metabolism; it is required for DNA replication and normal SOS inducibility. RecF binds preferentially to single-stranded, linear DNA. It also seems to bind ATP.</text>
</comment>
<dbReference type="GO" id="GO:0006260">
    <property type="term" value="P:DNA replication"/>
    <property type="evidence" value="ECO:0007669"/>
    <property type="project" value="UniProtKB-UniRule"/>
</dbReference>
<evidence type="ECO:0000256" key="2">
    <source>
        <dbReference type="ARBA" id="ARBA00008016"/>
    </source>
</evidence>
<comment type="caution">
    <text evidence="12">The sequence shown here is derived from an EMBL/GenBank/DDBJ whole genome shotgun (WGS) entry which is preliminary data.</text>
</comment>
<dbReference type="AlphaFoldDB" id="A0A2N0HL55"/>
<keyword evidence="9 10" id="KW-0742">SOS response</keyword>
<keyword evidence="5 9" id="KW-0235">DNA replication</keyword>
<dbReference type="EMBL" id="PHUF01000003">
    <property type="protein sequence ID" value="PKB19618.1"/>
    <property type="molecule type" value="Genomic_DNA"/>
</dbReference>
<dbReference type="GO" id="GO:0005524">
    <property type="term" value="F:ATP binding"/>
    <property type="evidence" value="ECO:0007669"/>
    <property type="project" value="UniProtKB-UniRule"/>
</dbReference>
<dbReference type="SUPFAM" id="SSF52540">
    <property type="entry name" value="P-loop containing nucleoside triphosphate hydrolases"/>
    <property type="match status" value="1"/>
</dbReference>
<sequence>MRTSGNFSQLSANAFRVTLGKQRTIAAIMVLDRISLTRFRNHRGTRLEDTAKFNLLVGENGAGKTNVLEALSLLAPGRGIRRAALADMAGQHGDGSFAISAALDQTVQLGTGIRAERPGRRIVQANGAEIAAVQLGEWLSIGWLTPAMDRLFADGAGARRRFLDRLVVALEPRHARQATRLDTALRERNRLLADAAEPDPRWLDAIEAQLAEAGSAVAQARARVVDRLGATLVTLPDAPFARPELCYQPGGPLQPEDLARALAEGRRRDRAAQRSLTGPHRDDLVVTMAGKDQRAADCSTGEQKAMLIAITLAHAGLLGGERPSLLLLDEVAAHLDPQRREALFDRLRRGSAQVWLTGTELAPFSDIAGEAAVWQVAGGSAVRTP</sequence>
<organism evidence="12 13">
    <name type="scientific">Novosphingobium kunmingense</name>
    <dbReference type="NCBI Taxonomy" id="1211806"/>
    <lineage>
        <taxon>Bacteria</taxon>
        <taxon>Pseudomonadati</taxon>
        <taxon>Pseudomonadota</taxon>
        <taxon>Alphaproteobacteria</taxon>
        <taxon>Sphingomonadales</taxon>
        <taxon>Sphingomonadaceae</taxon>
        <taxon>Novosphingobium</taxon>
    </lineage>
</organism>
<keyword evidence="8 9" id="KW-0238">DNA-binding</keyword>
<keyword evidence="13" id="KW-1185">Reference proteome</keyword>
<dbReference type="NCBIfam" id="TIGR00611">
    <property type="entry name" value="recf"/>
    <property type="match status" value="1"/>
</dbReference>
<keyword evidence="6 9" id="KW-0547">Nucleotide-binding</keyword>
<dbReference type="Gene3D" id="3.40.50.300">
    <property type="entry name" value="P-loop containing nucleotide triphosphate hydrolases"/>
    <property type="match status" value="1"/>
</dbReference>
<dbReference type="InterPro" id="IPR003395">
    <property type="entry name" value="RecF/RecN/SMC_N"/>
</dbReference>
<evidence type="ECO:0000256" key="3">
    <source>
        <dbReference type="ARBA" id="ARBA00020170"/>
    </source>
</evidence>
<accession>A0A2N0HL55</accession>